<evidence type="ECO:0000256" key="3">
    <source>
        <dbReference type="ARBA" id="ARBA00023082"/>
    </source>
</evidence>
<dbReference type="InterPro" id="IPR013325">
    <property type="entry name" value="RNA_pol_sigma_r2"/>
</dbReference>
<dbReference type="PANTHER" id="PTHR43133:SF8">
    <property type="entry name" value="RNA POLYMERASE SIGMA FACTOR HI_1459-RELATED"/>
    <property type="match status" value="1"/>
</dbReference>
<dbReference type="RefSeq" id="WP_376814054.1">
    <property type="nucleotide sequence ID" value="NZ_JBHSDY010000010.1"/>
</dbReference>
<dbReference type="SUPFAM" id="SSF88946">
    <property type="entry name" value="Sigma2 domain of RNA polymerase sigma factors"/>
    <property type="match status" value="1"/>
</dbReference>
<dbReference type="Pfam" id="PF04542">
    <property type="entry name" value="Sigma70_r2"/>
    <property type="match status" value="1"/>
</dbReference>
<sequence length="175" mass="18414">MTVSVFDFEAELSACAAGDRAAFLALYRHESPAMRALALAMLDDPDAADTVLHETFVLIWRNAAGYSPAIGTARAWVYSILRYRASAHARQMRADGRHPAENTPLPALDLPANAPAGTIAGALAALPGPQLDALLQAYLHGGNPARIAARLDRSEPDIEASLSAALAHIDGAVHA</sequence>
<evidence type="ECO:0000256" key="4">
    <source>
        <dbReference type="ARBA" id="ARBA00023125"/>
    </source>
</evidence>
<evidence type="ECO:0000313" key="8">
    <source>
        <dbReference type="Proteomes" id="UP001595756"/>
    </source>
</evidence>
<dbReference type="InterPro" id="IPR013324">
    <property type="entry name" value="RNA_pol_sigma_r3/r4-like"/>
</dbReference>
<keyword evidence="8" id="KW-1185">Reference proteome</keyword>
<dbReference type="PANTHER" id="PTHR43133">
    <property type="entry name" value="RNA POLYMERASE ECF-TYPE SIGMA FACTO"/>
    <property type="match status" value="1"/>
</dbReference>
<dbReference type="InterPro" id="IPR007627">
    <property type="entry name" value="RNA_pol_sigma70_r2"/>
</dbReference>
<evidence type="ECO:0000313" key="7">
    <source>
        <dbReference type="EMBL" id="MFC4299526.1"/>
    </source>
</evidence>
<reference evidence="8" key="1">
    <citation type="journal article" date="2019" name="Int. J. Syst. Evol. Microbiol.">
        <title>The Global Catalogue of Microorganisms (GCM) 10K type strain sequencing project: providing services to taxonomists for standard genome sequencing and annotation.</title>
        <authorList>
            <consortium name="The Broad Institute Genomics Platform"/>
            <consortium name="The Broad Institute Genome Sequencing Center for Infectious Disease"/>
            <person name="Wu L."/>
            <person name="Ma J."/>
        </authorList>
    </citation>
    <scope>NUCLEOTIDE SEQUENCE [LARGE SCALE GENOMIC DNA]</scope>
    <source>
        <strain evidence="8">CGMCC 1.19029</strain>
    </source>
</reference>
<name>A0ABV8S1K6_9BURK</name>
<evidence type="ECO:0000256" key="1">
    <source>
        <dbReference type="ARBA" id="ARBA00010641"/>
    </source>
</evidence>
<keyword evidence="4" id="KW-0238">DNA-binding</keyword>
<keyword evidence="2" id="KW-0805">Transcription regulation</keyword>
<evidence type="ECO:0000259" key="6">
    <source>
        <dbReference type="Pfam" id="PF04542"/>
    </source>
</evidence>
<feature type="domain" description="RNA polymerase sigma-70 region 2" evidence="6">
    <location>
        <begin position="26"/>
        <end position="91"/>
    </location>
</feature>
<keyword evidence="5" id="KW-0804">Transcription</keyword>
<gene>
    <name evidence="7" type="ORF">ACFO0J_15895</name>
</gene>
<protein>
    <submittedName>
        <fullName evidence="7">Sigma factor</fullName>
    </submittedName>
</protein>
<dbReference type="SUPFAM" id="SSF88659">
    <property type="entry name" value="Sigma3 and sigma4 domains of RNA polymerase sigma factors"/>
    <property type="match status" value="1"/>
</dbReference>
<dbReference type="Gene3D" id="1.10.1740.10">
    <property type="match status" value="1"/>
</dbReference>
<evidence type="ECO:0000256" key="5">
    <source>
        <dbReference type="ARBA" id="ARBA00023163"/>
    </source>
</evidence>
<dbReference type="InterPro" id="IPR039425">
    <property type="entry name" value="RNA_pol_sigma-70-like"/>
</dbReference>
<evidence type="ECO:0000256" key="2">
    <source>
        <dbReference type="ARBA" id="ARBA00023015"/>
    </source>
</evidence>
<comment type="similarity">
    <text evidence="1">Belongs to the sigma-70 factor family. ECF subfamily.</text>
</comment>
<proteinExistence type="inferred from homology"/>
<dbReference type="EMBL" id="JBHSDY010000010">
    <property type="protein sequence ID" value="MFC4299526.1"/>
    <property type="molecule type" value="Genomic_DNA"/>
</dbReference>
<dbReference type="Proteomes" id="UP001595756">
    <property type="component" value="Unassembled WGS sequence"/>
</dbReference>
<comment type="caution">
    <text evidence="7">The sequence shown here is derived from an EMBL/GenBank/DDBJ whole genome shotgun (WGS) entry which is preliminary data.</text>
</comment>
<organism evidence="7 8">
    <name type="scientific">Castellaniella hirudinis</name>
    <dbReference type="NCBI Taxonomy" id="1144617"/>
    <lineage>
        <taxon>Bacteria</taxon>
        <taxon>Pseudomonadati</taxon>
        <taxon>Pseudomonadota</taxon>
        <taxon>Betaproteobacteria</taxon>
        <taxon>Burkholderiales</taxon>
        <taxon>Alcaligenaceae</taxon>
        <taxon>Castellaniella</taxon>
    </lineage>
</organism>
<accession>A0ABV8S1K6</accession>
<keyword evidence="3" id="KW-0731">Sigma factor</keyword>